<dbReference type="EMBL" id="CP003531">
    <property type="protein sequence ID" value="AFK51258.1"/>
    <property type="molecule type" value="Genomic_DNA"/>
</dbReference>
<evidence type="ECO:0000256" key="2">
    <source>
        <dbReference type="ARBA" id="ARBA00022840"/>
    </source>
</evidence>
<dbReference type="InterPro" id="IPR027417">
    <property type="entry name" value="P-loop_NTPase"/>
</dbReference>
<evidence type="ECO:0000256" key="3">
    <source>
        <dbReference type="PROSITE-ProRule" id="PRU00117"/>
    </source>
</evidence>
<proteinExistence type="predicted"/>
<dbReference type="GO" id="GO:0005829">
    <property type="term" value="C:cytosol"/>
    <property type="evidence" value="ECO:0007669"/>
    <property type="project" value="TreeGrafter"/>
</dbReference>
<dbReference type="GO" id="GO:0003723">
    <property type="term" value="F:RNA binding"/>
    <property type="evidence" value="ECO:0007669"/>
    <property type="project" value="UniProtKB-UniRule"/>
</dbReference>
<feature type="domain" description="AAA+ ATPase" evidence="4">
    <location>
        <begin position="26"/>
        <end position="198"/>
    </location>
</feature>
<dbReference type="InterPro" id="IPR003593">
    <property type="entry name" value="AAA+_ATPase"/>
</dbReference>
<dbReference type="KEGG" id="thg:TCELL_0834"/>
<evidence type="ECO:0000256" key="1">
    <source>
        <dbReference type="ARBA" id="ARBA00022741"/>
    </source>
</evidence>
<gene>
    <name evidence="5" type="ordered locus">TCELL_0834</name>
</gene>
<dbReference type="CDD" id="cd00267">
    <property type="entry name" value="ABC_ATPase"/>
    <property type="match status" value="1"/>
</dbReference>
<keyword evidence="6" id="KW-1185">Reference proteome</keyword>
<dbReference type="PROSITE" id="PS50084">
    <property type="entry name" value="KH_TYPE_1"/>
    <property type="match status" value="1"/>
</dbReference>
<organism evidence="5 6">
    <name type="scientific">Thermogladius calderae (strain DSM 22663 / VKM B-2946 / 1633)</name>
    <dbReference type="NCBI Taxonomy" id="1184251"/>
    <lineage>
        <taxon>Archaea</taxon>
        <taxon>Thermoproteota</taxon>
        <taxon>Thermoprotei</taxon>
        <taxon>Desulfurococcales</taxon>
        <taxon>Desulfurococcaceae</taxon>
        <taxon>Thermogladius</taxon>
    </lineage>
</organism>
<dbReference type="InterPro" id="IPR003714">
    <property type="entry name" value="PhoH"/>
</dbReference>
<dbReference type="GeneID" id="13013151"/>
<evidence type="ECO:0000259" key="4">
    <source>
        <dbReference type="SMART" id="SM00382"/>
    </source>
</evidence>
<dbReference type="RefSeq" id="WP_014737508.1">
    <property type="nucleotide sequence ID" value="NC_017954.1"/>
</dbReference>
<protein>
    <submittedName>
        <fullName evidence="5">PhoH family protein</fullName>
    </submittedName>
</protein>
<dbReference type="OrthoDB" id="195574at2157"/>
<dbReference type="SMART" id="SM00382">
    <property type="entry name" value="AAA"/>
    <property type="match status" value="1"/>
</dbReference>
<dbReference type="Pfam" id="PF02562">
    <property type="entry name" value="PhoH"/>
    <property type="match status" value="1"/>
</dbReference>
<dbReference type="STRING" id="1184251.TCELL_0834"/>
<dbReference type="PANTHER" id="PTHR30473:SF2">
    <property type="entry name" value="PIN DOMAIN-CONTAINING PROTEIN"/>
    <property type="match status" value="1"/>
</dbReference>
<evidence type="ECO:0000313" key="6">
    <source>
        <dbReference type="Proteomes" id="UP000005270"/>
    </source>
</evidence>
<keyword evidence="3" id="KW-0694">RNA-binding</keyword>
<dbReference type="InParanoid" id="I3TES0"/>
<reference evidence="5 6" key="1">
    <citation type="journal article" date="2012" name="J. Bacteriol.">
        <title>Complete genome sequence of the hyperthermophilic cellulolytic Crenarchaeon 'Thermogladius cellulolyticus' 1633.</title>
        <authorList>
            <person name="Mardanov A.V."/>
            <person name="Kochetkova T.V."/>
            <person name="Beletsky A.V."/>
            <person name="Bonch-Osmolovskaya E.A."/>
            <person name="Ravin N.V."/>
            <person name="Skryabin K.G."/>
        </authorList>
    </citation>
    <scope>NUCLEOTIDE SEQUENCE [LARGE SCALE GENOMIC DNA]</scope>
    <source>
        <strain evidence="6">DSM 22663 / VKM B-2946 / 1633</strain>
    </source>
</reference>
<name>I3TES0_THEC1</name>
<keyword evidence="2" id="KW-0067">ATP-binding</keyword>
<keyword evidence="1" id="KW-0547">Nucleotide-binding</keyword>
<sequence length="386" mass="42723">MGELFKSLKPQTPGQEEMQIALSNKKYEIVGLFGPTGSGKSLFSLLYGVDAVLSGEYRRFVISRPVVDVTTGRELSMVELGEMYYDVASNYMGDVLSGYIEVEKIKELIKQGRIVIADTHYLRGRTFDDSIIFLDDVHSVSVESAVELITRIGRNSRLIVAGDPVFQREHGSKDSASLLREVLLGEESARVVDLGLKDIVRPGARRGVKLILETKLRTRKLKDSEKMIIDATKIRAPDAEVITAVEFIDEKKSVGLKTETLPDALIVVKEGYIGRLIGKGGERITAVESDTGLKLRAVELTLDLKPLVRSIHPIGWIHKHIIDADFAGPDLLVKVSSDAYPAFVGQKGSHVRFIDAVMRRLMGVGVRVIEVEAPKERRGEERKSGK</sequence>
<dbReference type="Gene3D" id="3.40.50.300">
    <property type="entry name" value="P-loop containing nucleotide triphosphate hydrolases"/>
    <property type="match status" value="1"/>
</dbReference>
<evidence type="ECO:0000313" key="5">
    <source>
        <dbReference type="EMBL" id="AFK51258.1"/>
    </source>
</evidence>
<dbReference type="GO" id="GO:0005524">
    <property type="term" value="F:ATP binding"/>
    <property type="evidence" value="ECO:0007669"/>
    <property type="project" value="UniProtKB-KW"/>
</dbReference>
<dbReference type="Proteomes" id="UP000005270">
    <property type="component" value="Chromosome"/>
</dbReference>
<dbReference type="AlphaFoldDB" id="I3TES0"/>
<dbReference type="SUPFAM" id="SSF52540">
    <property type="entry name" value="P-loop containing nucleoside triphosphate hydrolases"/>
    <property type="match status" value="1"/>
</dbReference>
<dbReference type="HOGENOM" id="CLU_730800_0_0_2"/>
<dbReference type="InterPro" id="IPR051451">
    <property type="entry name" value="PhoH2-like"/>
</dbReference>
<accession>I3TES0</accession>
<dbReference type="eggNOG" id="arCOG04325">
    <property type="taxonomic scope" value="Archaea"/>
</dbReference>
<dbReference type="PANTHER" id="PTHR30473">
    <property type="entry name" value="PROTEIN PHOH"/>
    <property type="match status" value="1"/>
</dbReference>